<dbReference type="EMBL" id="JAAFYZ010000002">
    <property type="protein sequence ID" value="MBS2545394.1"/>
    <property type="molecule type" value="Genomic_DNA"/>
</dbReference>
<protein>
    <submittedName>
        <fullName evidence="1">Uncharacterized protein</fullName>
    </submittedName>
</protein>
<dbReference type="Proteomes" id="UP000730482">
    <property type="component" value="Unassembled WGS sequence"/>
</dbReference>
<evidence type="ECO:0000313" key="1">
    <source>
        <dbReference type="EMBL" id="MBS2545394.1"/>
    </source>
</evidence>
<proteinExistence type="predicted"/>
<keyword evidence="2" id="KW-1185">Reference proteome</keyword>
<gene>
    <name evidence="1" type="ORF">KGQ19_00780</name>
</gene>
<accession>A0ABS5KGN5</accession>
<name>A0ABS5KGN5_9ACTN</name>
<comment type="caution">
    <text evidence="1">The sequence shown here is derived from an EMBL/GenBank/DDBJ whole genome shotgun (WGS) entry which is preliminary data.</text>
</comment>
<sequence>MEPDVILPELRELARNATRATRAARSPIACSDPECAHRERAAALAARFTALDADLTNGGLIPMAWAGGPDFPEPRVSDNAL</sequence>
<dbReference type="RefSeq" id="WP_212007059.1">
    <property type="nucleotide sequence ID" value="NZ_JAAFYZ010000002.1"/>
</dbReference>
<evidence type="ECO:0000313" key="2">
    <source>
        <dbReference type="Proteomes" id="UP000730482"/>
    </source>
</evidence>
<reference evidence="1 2" key="1">
    <citation type="submission" date="2020-02" db="EMBL/GenBank/DDBJ databases">
        <title>Acidophilic actinobacteria isolated from forest soil.</title>
        <authorList>
            <person name="Golinska P."/>
        </authorList>
    </citation>
    <scope>NUCLEOTIDE SEQUENCE [LARGE SCALE GENOMIC DNA]</scope>
    <source>
        <strain evidence="1 2">NL8</strain>
    </source>
</reference>
<organism evidence="1 2">
    <name type="scientific">Catenulispora pinistramenti</name>
    <dbReference type="NCBI Taxonomy" id="2705254"/>
    <lineage>
        <taxon>Bacteria</taxon>
        <taxon>Bacillati</taxon>
        <taxon>Actinomycetota</taxon>
        <taxon>Actinomycetes</taxon>
        <taxon>Catenulisporales</taxon>
        <taxon>Catenulisporaceae</taxon>
        <taxon>Catenulispora</taxon>
    </lineage>
</organism>